<sequence length="478" mass="53496">MITQARFQNPDRSEVPLPMRTDTRAFDLLKRLGFVRAVDGGYAYEMTNLGRKVLETGWPAKLSADWLDEWVEMERLIEALSEQRTSDENAVSQLTVHNWRQFSDIDIVFHPRLTILTGANGAGKTTLLNILGPHFNWAAQLLTRQPEKDPNSATLEVGQLLYANGGRSSLVQNPVSGINNSPLAIPQMQAVPGIFINSHRSISAYQPLQALPPRFSQWDVLQQQFASEIQVRYTGGSSQYSPLYRMKEALVAAAMYAYGNSAVRANEYAREVWEGYQTVLRRFLPSSMQFMRFEVEDSEIIVVTRTAEFPLEAASGGISAMLELSWQIFLRQRNSPAFTVCIDEPENHLHPELQRSIVPSLLAGFPDVTFIVATHSPFVVTSTRDSFVYALAPGESGRIGCRRVNVNKSATPDETLMSVLGLDTALPLWAEDHLSQLMDELPVSPSTGDLRELREKLQELGLDRQFPAAIRSLDVKND</sequence>
<name>A1RAD6_PAEAT</name>
<dbReference type="PANTHER" id="PTHR32182">
    <property type="entry name" value="DNA REPLICATION AND REPAIR PROTEIN RECF"/>
    <property type="match status" value="1"/>
</dbReference>
<gene>
    <name evidence="4" type="ordered locus">AAur_3505</name>
</gene>
<dbReference type="GO" id="GO:0005524">
    <property type="term" value="F:ATP binding"/>
    <property type="evidence" value="ECO:0007669"/>
    <property type="project" value="InterPro"/>
</dbReference>
<dbReference type="PANTHER" id="PTHR32182:SF22">
    <property type="entry name" value="ATP-DEPENDENT ENDONUCLEASE, OLD FAMILY-RELATED"/>
    <property type="match status" value="1"/>
</dbReference>
<dbReference type="eggNOG" id="COG3950">
    <property type="taxonomic scope" value="Bacteria"/>
</dbReference>
<dbReference type="Gene3D" id="3.40.50.300">
    <property type="entry name" value="P-loop containing nucleotide triphosphate hydrolases"/>
    <property type="match status" value="2"/>
</dbReference>
<evidence type="ECO:0000259" key="2">
    <source>
        <dbReference type="Pfam" id="PF13304"/>
    </source>
</evidence>
<dbReference type="GO" id="GO:0009432">
    <property type="term" value="P:SOS response"/>
    <property type="evidence" value="ECO:0007669"/>
    <property type="project" value="UniProtKB-KW"/>
</dbReference>
<dbReference type="InterPro" id="IPR003959">
    <property type="entry name" value="ATPase_AAA_core"/>
</dbReference>
<keyword evidence="1" id="KW-0742">SOS response</keyword>
<evidence type="ECO:0000313" key="5">
    <source>
        <dbReference type="Proteomes" id="UP000000637"/>
    </source>
</evidence>
<organism evidence="4 5">
    <name type="scientific">Paenarthrobacter aurescens (strain TC1)</name>
    <dbReference type="NCBI Taxonomy" id="290340"/>
    <lineage>
        <taxon>Bacteria</taxon>
        <taxon>Bacillati</taxon>
        <taxon>Actinomycetota</taxon>
        <taxon>Actinomycetes</taxon>
        <taxon>Micrococcales</taxon>
        <taxon>Micrococcaceae</taxon>
        <taxon>Paenarthrobacter</taxon>
    </lineage>
</organism>
<evidence type="ECO:0008006" key="6">
    <source>
        <dbReference type="Google" id="ProtNLM"/>
    </source>
</evidence>
<keyword evidence="1" id="KW-0227">DNA damage</keyword>
<reference evidence="4 5" key="1">
    <citation type="journal article" date="2006" name="PLoS Genet.">
        <title>Secrets of soil survival revealed by the genome sequence of Arthrobacter aurescens TC1.</title>
        <authorList>
            <person name="Mongodin E.F."/>
            <person name="Shapir N."/>
            <person name="Daugherty S.C."/>
            <person name="DeBoy R.T."/>
            <person name="Emerson J.B."/>
            <person name="Shvartzbeyn A."/>
            <person name="Radune D."/>
            <person name="Vamathevan J."/>
            <person name="Riggs F."/>
            <person name="Grinberg V."/>
            <person name="Khouri H."/>
            <person name="Wackett L.P."/>
            <person name="Nelson K.E."/>
            <person name="Sadowsky M.J."/>
        </authorList>
    </citation>
    <scope>NUCLEOTIDE SEQUENCE [LARGE SCALE GENOMIC DNA]</scope>
    <source>
        <strain evidence="4 5">TC1</strain>
    </source>
</reference>
<evidence type="ECO:0000313" key="4">
    <source>
        <dbReference type="EMBL" id="ABM08917.1"/>
    </source>
</evidence>
<feature type="domain" description="Rad50/SbcC-type AAA" evidence="3">
    <location>
        <begin position="93"/>
        <end position="131"/>
    </location>
</feature>
<dbReference type="InterPro" id="IPR038729">
    <property type="entry name" value="Rad50/SbcC_AAA"/>
</dbReference>
<protein>
    <recommendedName>
        <fullName evidence="6">AAA+ ATPase domain-containing protein</fullName>
    </recommendedName>
</protein>
<dbReference type="GO" id="GO:0000731">
    <property type="term" value="P:DNA synthesis involved in DNA repair"/>
    <property type="evidence" value="ECO:0007669"/>
    <property type="project" value="TreeGrafter"/>
</dbReference>
<dbReference type="KEGG" id="aau:AAur_3505"/>
<evidence type="ECO:0000256" key="1">
    <source>
        <dbReference type="ARBA" id="ARBA00023236"/>
    </source>
</evidence>
<dbReference type="GO" id="GO:0016887">
    <property type="term" value="F:ATP hydrolysis activity"/>
    <property type="evidence" value="ECO:0007669"/>
    <property type="project" value="InterPro"/>
</dbReference>
<dbReference type="HOGENOM" id="CLU_033429_3_0_11"/>
<dbReference type="AlphaFoldDB" id="A1RAD6"/>
<dbReference type="Proteomes" id="UP000000637">
    <property type="component" value="Chromosome"/>
</dbReference>
<accession>A1RAD6</accession>
<proteinExistence type="predicted"/>
<feature type="domain" description="ATPase AAA-type core" evidence="2">
    <location>
        <begin position="297"/>
        <end position="380"/>
    </location>
</feature>
<dbReference type="EMBL" id="CP000474">
    <property type="protein sequence ID" value="ABM08917.1"/>
    <property type="molecule type" value="Genomic_DNA"/>
</dbReference>
<evidence type="ECO:0000259" key="3">
    <source>
        <dbReference type="Pfam" id="PF13476"/>
    </source>
</evidence>
<dbReference type="Pfam" id="PF13476">
    <property type="entry name" value="AAA_23"/>
    <property type="match status" value="1"/>
</dbReference>
<keyword evidence="5" id="KW-1185">Reference proteome</keyword>
<dbReference type="InterPro" id="IPR027417">
    <property type="entry name" value="P-loop_NTPase"/>
</dbReference>
<dbReference type="GO" id="GO:0006302">
    <property type="term" value="P:double-strand break repair"/>
    <property type="evidence" value="ECO:0007669"/>
    <property type="project" value="InterPro"/>
</dbReference>
<dbReference type="SUPFAM" id="SSF52540">
    <property type="entry name" value="P-loop containing nucleoside triphosphate hydrolases"/>
    <property type="match status" value="1"/>
</dbReference>
<dbReference type="Pfam" id="PF13304">
    <property type="entry name" value="AAA_21"/>
    <property type="match status" value="1"/>
</dbReference>